<proteinExistence type="inferred from homology"/>
<evidence type="ECO:0000313" key="2">
    <source>
        <dbReference type="EMBL" id="MXY32695.1"/>
    </source>
</evidence>
<dbReference type="EMBL" id="VXRY01000046">
    <property type="protein sequence ID" value="MXY32695.1"/>
    <property type="molecule type" value="Genomic_DNA"/>
</dbReference>
<evidence type="ECO:0000256" key="1">
    <source>
        <dbReference type="ARBA" id="ARBA00006987"/>
    </source>
</evidence>
<dbReference type="AlphaFoldDB" id="A0A6B0XWJ9"/>
<comment type="similarity">
    <text evidence="1">Belongs to the UPF0065 (bug) family.</text>
</comment>
<accession>A0A6B0XWJ9</accession>
<sequence length="360" mass="38248">MLTQFVRGSLLAATVAVTMPSGAISQEFYEGKTIDVIVGASAGSGGDVSARTLMVGLAEKIPGNPNIIVRNMEGAGGAVALNFVYEKADPDGLTFYYGNWDPMAVLAGGEGIRFLPEEFGVIGSAANERGTIVRTDAGDGLKTPPDIANVSGLRVGGRASSNTNDLIGNLALTVIGADFRYIPGFKSMGKMAPGILSGELQAGHTATGGYSRFFAQTTADGETMMLYYHPFFDENGAIIVPGEAPFYGGLPSLRDLHVEIHGAEPSGVEWETYKWLRTNVHATSPAMVAPPGTPEELLDVLRKAYQDTWADPAFQENWLAQFGDAPHVNSTASTMAAFQDYRSITPEMLAVVERMVELGN</sequence>
<protein>
    <recommendedName>
        <fullName evidence="3">Tripartite tricarboxylate transporter substrate binding protein</fullName>
    </recommendedName>
</protein>
<comment type="caution">
    <text evidence="2">The sequence shown here is derived from an EMBL/GenBank/DDBJ whole genome shotgun (WGS) entry which is preliminary data.</text>
</comment>
<dbReference type="InterPro" id="IPR042100">
    <property type="entry name" value="Bug_dom1"/>
</dbReference>
<dbReference type="Gene3D" id="3.40.190.150">
    <property type="entry name" value="Bordetella uptake gene, domain 1"/>
    <property type="match status" value="1"/>
</dbReference>
<gene>
    <name evidence="2" type="ORF">F4Y60_01105</name>
</gene>
<evidence type="ECO:0008006" key="3">
    <source>
        <dbReference type="Google" id="ProtNLM"/>
    </source>
</evidence>
<name>A0A6B0XWJ9_9RHOB</name>
<dbReference type="InterPro" id="IPR005064">
    <property type="entry name" value="BUG"/>
</dbReference>
<organism evidence="2">
    <name type="scientific">Boseongicola sp. SB0664_bin_43</name>
    <dbReference type="NCBI Taxonomy" id="2604844"/>
    <lineage>
        <taxon>Bacteria</taxon>
        <taxon>Pseudomonadati</taxon>
        <taxon>Pseudomonadota</taxon>
        <taxon>Alphaproteobacteria</taxon>
        <taxon>Rhodobacterales</taxon>
        <taxon>Paracoccaceae</taxon>
        <taxon>Boseongicola</taxon>
    </lineage>
</organism>
<reference evidence="2" key="1">
    <citation type="submission" date="2019-09" db="EMBL/GenBank/DDBJ databases">
        <title>Characterisation of the sponge microbiome using genome-centric metagenomics.</title>
        <authorList>
            <person name="Engelberts J.P."/>
            <person name="Robbins S.J."/>
            <person name="De Goeij J.M."/>
            <person name="Aranda M."/>
            <person name="Bell S.C."/>
            <person name="Webster N.S."/>
        </authorList>
    </citation>
    <scope>NUCLEOTIDE SEQUENCE</scope>
    <source>
        <strain evidence="2">SB0664_bin_43</strain>
    </source>
</reference>
<dbReference type="Gene3D" id="3.40.190.10">
    <property type="entry name" value="Periplasmic binding protein-like II"/>
    <property type="match status" value="1"/>
</dbReference>
<dbReference type="PANTHER" id="PTHR42928">
    <property type="entry name" value="TRICARBOXYLATE-BINDING PROTEIN"/>
    <property type="match status" value="1"/>
</dbReference>
<dbReference type="PANTHER" id="PTHR42928:SF3">
    <property type="entry name" value="UPF0065 PROTEIN YFLP"/>
    <property type="match status" value="1"/>
</dbReference>